<keyword evidence="2" id="KW-1185">Reference proteome</keyword>
<protein>
    <submittedName>
        <fullName evidence="1">Uncharacterized protein</fullName>
    </submittedName>
</protein>
<proteinExistence type="predicted"/>
<comment type="caution">
    <text evidence="1">The sequence shown here is derived from an EMBL/GenBank/DDBJ whole genome shotgun (WGS) entry which is preliminary data.</text>
</comment>
<dbReference type="EMBL" id="JBJURJ010000007">
    <property type="protein sequence ID" value="MFM9329055.1"/>
    <property type="molecule type" value="Genomic_DNA"/>
</dbReference>
<evidence type="ECO:0000313" key="1">
    <source>
        <dbReference type="EMBL" id="MFM9329055.1"/>
    </source>
</evidence>
<organism evidence="1 2">
    <name type="scientific">Paenibacillus mesotrionivorans</name>
    <dbReference type="NCBI Taxonomy" id="3160968"/>
    <lineage>
        <taxon>Bacteria</taxon>
        <taxon>Bacillati</taxon>
        <taxon>Bacillota</taxon>
        <taxon>Bacilli</taxon>
        <taxon>Bacillales</taxon>
        <taxon>Paenibacillaceae</taxon>
        <taxon>Paenibacillus</taxon>
    </lineage>
</organism>
<accession>A0ACC7NX40</accession>
<gene>
    <name evidence="1" type="ORF">ACI1P1_12230</name>
</gene>
<dbReference type="Proteomes" id="UP001631969">
    <property type="component" value="Unassembled WGS sequence"/>
</dbReference>
<sequence length="82" mass="9361">MHEGDHGILDQVKHKKGQHSPKNGHDHGHDHKHDHDHDHDHKHPHHDHKKVSKEDNTKVMKVVAGIIVAVLIIGFAVWKMQG</sequence>
<evidence type="ECO:0000313" key="2">
    <source>
        <dbReference type="Proteomes" id="UP001631969"/>
    </source>
</evidence>
<name>A0ACC7NX40_9BACL</name>
<reference evidence="1" key="1">
    <citation type="submission" date="2024-12" db="EMBL/GenBank/DDBJ databases">
        <authorList>
            <person name="Wu N."/>
        </authorList>
    </citation>
    <scope>NUCLEOTIDE SEQUENCE</scope>
    <source>
        <strain evidence="1">P15</strain>
    </source>
</reference>